<comment type="function">
    <text evidence="1">Accessory subunit of the mitochondrial membrane respiratory chain NADH dehydrogenase (Complex I), that is believed not to be involved in catalysis. Complex I functions in the transfer of electrons from NADH to the respiratory chain. The immediate electron acceptor for the enzyme is believed to be ubiquinone.</text>
</comment>
<keyword evidence="8" id="KW-0999">Mitochondrion inner membrane</keyword>
<evidence type="ECO:0000256" key="8">
    <source>
        <dbReference type="ARBA" id="ARBA00022792"/>
    </source>
</evidence>
<reference evidence="19 20" key="1">
    <citation type="submission" date="2024-06" db="EMBL/GenBank/DDBJ databases">
        <title>Complete genome of Phlyctema vagabunda strain 19-DSS-EL-015.</title>
        <authorList>
            <person name="Fiorenzani C."/>
        </authorList>
    </citation>
    <scope>NUCLEOTIDE SEQUENCE [LARGE SCALE GENOMIC DNA]</scope>
    <source>
        <strain evidence="19 20">19-DSS-EL-015</strain>
    </source>
</reference>
<evidence type="ECO:0000256" key="18">
    <source>
        <dbReference type="SAM" id="Phobius"/>
    </source>
</evidence>
<gene>
    <name evidence="19" type="ORF">PVAG01_07170</name>
</gene>
<keyword evidence="11 18" id="KW-1133">Transmembrane helix</keyword>
<evidence type="ECO:0000256" key="16">
    <source>
        <dbReference type="ARBA" id="ARBA00046528"/>
    </source>
</evidence>
<evidence type="ECO:0000256" key="12">
    <source>
        <dbReference type="ARBA" id="ARBA00023128"/>
    </source>
</evidence>
<evidence type="ECO:0000256" key="13">
    <source>
        <dbReference type="ARBA" id="ARBA00023136"/>
    </source>
</evidence>
<comment type="subcellular location">
    <subcellularLocation>
        <location evidence="2">Mitochondrion inner membrane</location>
        <topology evidence="2">Single-pass membrane protein</topology>
    </subcellularLocation>
</comment>
<evidence type="ECO:0000256" key="9">
    <source>
        <dbReference type="ARBA" id="ARBA00022946"/>
    </source>
</evidence>
<proteinExistence type="inferred from homology"/>
<protein>
    <recommendedName>
        <fullName evidence="4">NADH dehydrogenase [ubiquinone] 1 beta subcomplex subunit 11, mitochondrial</fullName>
    </recommendedName>
    <alternativeName>
        <fullName evidence="15">Complex I-ESSS</fullName>
    </alternativeName>
    <alternativeName>
        <fullName evidence="14">NADH-ubiquinone oxidoreductase ESSS subunit</fullName>
    </alternativeName>
</protein>
<dbReference type="Proteomes" id="UP001629113">
    <property type="component" value="Unassembled WGS sequence"/>
</dbReference>
<evidence type="ECO:0000256" key="14">
    <source>
        <dbReference type="ARBA" id="ARBA00030753"/>
    </source>
</evidence>
<keyword evidence="5" id="KW-0813">Transport</keyword>
<organism evidence="19 20">
    <name type="scientific">Phlyctema vagabunda</name>
    <dbReference type="NCBI Taxonomy" id="108571"/>
    <lineage>
        <taxon>Eukaryota</taxon>
        <taxon>Fungi</taxon>
        <taxon>Dikarya</taxon>
        <taxon>Ascomycota</taxon>
        <taxon>Pezizomycotina</taxon>
        <taxon>Leotiomycetes</taxon>
        <taxon>Helotiales</taxon>
        <taxon>Dermateaceae</taxon>
        <taxon>Phlyctema</taxon>
    </lineage>
</organism>
<keyword evidence="20" id="KW-1185">Reference proteome</keyword>
<name>A0ABR4PBR1_9HELO</name>
<keyword evidence="12" id="KW-0496">Mitochondrion</keyword>
<keyword evidence="13 18" id="KW-0472">Membrane</keyword>
<dbReference type="EMBL" id="JBFCZG010000006">
    <property type="protein sequence ID" value="KAL3420725.1"/>
    <property type="molecule type" value="Genomic_DNA"/>
</dbReference>
<feature type="compositionally biased region" description="Basic and acidic residues" evidence="17">
    <location>
        <begin position="55"/>
        <end position="65"/>
    </location>
</feature>
<evidence type="ECO:0000256" key="5">
    <source>
        <dbReference type="ARBA" id="ARBA00022448"/>
    </source>
</evidence>
<feature type="region of interest" description="Disordered" evidence="17">
    <location>
        <begin position="48"/>
        <end position="69"/>
    </location>
</feature>
<evidence type="ECO:0000256" key="17">
    <source>
        <dbReference type="SAM" id="MobiDB-lite"/>
    </source>
</evidence>
<comment type="caution">
    <text evidence="19">The sequence shown here is derived from an EMBL/GenBank/DDBJ whole genome shotgun (WGS) entry which is preliminary data.</text>
</comment>
<dbReference type="PANTHER" id="PTHR40637">
    <property type="entry name" value="ESSS SUBUNIT OF NADH:UBIQUINONE OXIDOREDUCTASE (COMPLEX I) PROTEIN"/>
    <property type="match status" value="1"/>
</dbReference>
<keyword evidence="7 18" id="KW-0812">Transmembrane</keyword>
<dbReference type="InterPro" id="IPR019329">
    <property type="entry name" value="NADH_UbQ_OxRdtase_ESSS_su"/>
</dbReference>
<evidence type="ECO:0000256" key="4">
    <source>
        <dbReference type="ARBA" id="ARBA00018632"/>
    </source>
</evidence>
<comment type="subunit">
    <text evidence="16">Complex I is composed of 45 different subunits. Interacts with BCAP31.</text>
</comment>
<evidence type="ECO:0000256" key="11">
    <source>
        <dbReference type="ARBA" id="ARBA00022989"/>
    </source>
</evidence>
<dbReference type="PANTHER" id="PTHR40637:SF1">
    <property type="entry name" value="ESSS SUBUNIT OF NADH:UBIQUINONE OXIDOREDUCTASE (COMPLEX I) PROTEIN"/>
    <property type="match status" value="1"/>
</dbReference>
<evidence type="ECO:0000256" key="3">
    <source>
        <dbReference type="ARBA" id="ARBA00008915"/>
    </source>
</evidence>
<evidence type="ECO:0000256" key="7">
    <source>
        <dbReference type="ARBA" id="ARBA00022692"/>
    </source>
</evidence>
<keyword evidence="10" id="KW-0249">Electron transport</keyword>
<keyword evidence="9" id="KW-0809">Transit peptide</keyword>
<feature type="transmembrane region" description="Helical" evidence="18">
    <location>
        <begin position="88"/>
        <end position="106"/>
    </location>
</feature>
<dbReference type="Pfam" id="PF10183">
    <property type="entry name" value="ESSS"/>
    <property type="match status" value="1"/>
</dbReference>
<keyword evidence="6" id="KW-0679">Respiratory chain</keyword>
<evidence type="ECO:0000256" key="6">
    <source>
        <dbReference type="ARBA" id="ARBA00022660"/>
    </source>
</evidence>
<evidence type="ECO:0000256" key="2">
    <source>
        <dbReference type="ARBA" id="ARBA00004434"/>
    </source>
</evidence>
<comment type="similarity">
    <text evidence="3">Belongs to the complex I NDUFB11 subunit family.</text>
</comment>
<evidence type="ECO:0000313" key="19">
    <source>
        <dbReference type="EMBL" id="KAL3420725.1"/>
    </source>
</evidence>
<evidence type="ECO:0000256" key="10">
    <source>
        <dbReference type="ARBA" id="ARBA00022982"/>
    </source>
</evidence>
<evidence type="ECO:0000256" key="1">
    <source>
        <dbReference type="ARBA" id="ARBA00003195"/>
    </source>
</evidence>
<evidence type="ECO:0000256" key="15">
    <source>
        <dbReference type="ARBA" id="ARBA00031387"/>
    </source>
</evidence>
<evidence type="ECO:0000313" key="20">
    <source>
        <dbReference type="Proteomes" id="UP001629113"/>
    </source>
</evidence>
<sequence>MALLRATTSALRTIKPSTLPLTASGGRTATAAKTSTIRASAQALSTTARAAAADHAAEGHDDHYDPPSGWLFGVKPGEKAEKEGWETIWVYGFFGTLGLGVVAYAFKPDTSIQTWALEEARRRLEVEGILKEPESKS</sequence>
<accession>A0ABR4PBR1</accession>